<dbReference type="GO" id="GO:0070040">
    <property type="term" value="F:rRNA (adenine(2503)-C2-)-methyltransferase activity"/>
    <property type="evidence" value="ECO:0007669"/>
    <property type="project" value="UniProtKB-UniRule"/>
</dbReference>
<comment type="caution">
    <text evidence="13">Lacks conserved residue(s) required for the propagation of feature annotation.</text>
</comment>
<dbReference type="GO" id="GO:0000049">
    <property type="term" value="F:tRNA binding"/>
    <property type="evidence" value="ECO:0007669"/>
    <property type="project" value="UniProtKB-UniRule"/>
</dbReference>
<dbReference type="SFLD" id="SFLDS00029">
    <property type="entry name" value="Radical_SAM"/>
    <property type="match status" value="1"/>
</dbReference>
<dbReference type="SUPFAM" id="SSF102114">
    <property type="entry name" value="Radical SAM enzymes"/>
    <property type="match status" value="1"/>
</dbReference>
<dbReference type="AlphaFoldDB" id="A0A073IMR2"/>
<dbReference type="RefSeq" id="WP_070110155.1">
    <property type="nucleotide sequence ID" value="NZ_CAMETI010000029.1"/>
</dbReference>
<dbReference type="PANTHER" id="PTHR30544">
    <property type="entry name" value="23S RRNA METHYLTRANSFERASE"/>
    <property type="match status" value="1"/>
</dbReference>
<evidence type="ECO:0000256" key="3">
    <source>
        <dbReference type="ARBA" id="ARBA00022490"/>
    </source>
</evidence>
<dbReference type="GO" id="GO:0005737">
    <property type="term" value="C:cytoplasm"/>
    <property type="evidence" value="ECO:0007669"/>
    <property type="project" value="UniProtKB-SubCell"/>
</dbReference>
<dbReference type="GO" id="GO:0046872">
    <property type="term" value="F:metal ion binding"/>
    <property type="evidence" value="ECO:0007669"/>
    <property type="project" value="UniProtKB-KW"/>
</dbReference>
<feature type="active site" description="Proton acceptor" evidence="13">
    <location>
        <position position="94"/>
    </location>
</feature>
<keyword evidence="9 13" id="KW-0479">Metal-binding</keyword>
<dbReference type="HAMAP" id="MF_01849">
    <property type="entry name" value="RNA_methyltr_RlmN"/>
    <property type="match status" value="1"/>
</dbReference>
<dbReference type="PANTHER" id="PTHR30544:SF5">
    <property type="entry name" value="RADICAL SAM CORE DOMAIN-CONTAINING PROTEIN"/>
    <property type="match status" value="1"/>
</dbReference>
<dbReference type="Gene3D" id="3.20.20.70">
    <property type="entry name" value="Aldolase class I"/>
    <property type="match status" value="1"/>
</dbReference>
<evidence type="ECO:0000256" key="14">
    <source>
        <dbReference type="SAM" id="MobiDB-lite"/>
    </source>
</evidence>
<dbReference type="Pfam" id="PF21016">
    <property type="entry name" value="RlmN_N"/>
    <property type="match status" value="1"/>
</dbReference>
<keyword evidence="11 13" id="KW-0411">Iron-sulfur</keyword>
<reference evidence="16 17" key="1">
    <citation type="submission" date="2014-04" db="EMBL/GenBank/DDBJ databases">
        <title>Draft Genome Sequence of Synergistes jonesii.</title>
        <authorList>
            <person name="Coil D.A."/>
            <person name="Eisen J.A."/>
            <person name="Holland-Moritz H.E."/>
        </authorList>
    </citation>
    <scope>NUCLEOTIDE SEQUENCE [LARGE SCALE GENOMIC DNA]</scope>
    <source>
        <strain evidence="16 17">78-1</strain>
    </source>
</reference>
<comment type="cofactor">
    <cofactor evidence="13">
        <name>[4Fe-4S] cluster</name>
        <dbReference type="ChEBI" id="CHEBI:49883"/>
    </cofactor>
    <text evidence="13">Binds 1 [4Fe-4S] cluster. The cluster is coordinated with 3 cysteines and an exchangeable S-adenosyl-L-methionine.</text>
</comment>
<keyword evidence="12 13" id="KW-1015">Disulfide bond</keyword>
<feature type="binding site" evidence="13">
    <location>
        <position position="114"/>
    </location>
    <ligand>
        <name>[4Fe-4S] cluster</name>
        <dbReference type="ChEBI" id="CHEBI:49883"/>
        <note>4Fe-4S-S-AdoMet</note>
    </ligand>
</feature>
<evidence type="ECO:0000256" key="10">
    <source>
        <dbReference type="ARBA" id="ARBA00023004"/>
    </source>
</evidence>
<dbReference type="FunFam" id="3.20.20.70:FF:000014">
    <property type="entry name" value="Probable dual-specificity RNA methyltransferase RlmN"/>
    <property type="match status" value="1"/>
</dbReference>
<evidence type="ECO:0000256" key="1">
    <source>
        <dbReference type="ARBA" id="ARBA00004496"/>
    </source>
</evidence>
<keyword evidence="5 13" id="KW-0489">Methyltransferase</keyword>
<proteinExistence type="inferred from homology"/>
<keyword evidence="7 13" id="KW-0949">S-adenosyl-L-methionine</keyword>
<comment type="similarity">
    <text evidence="13">Belongs to the radical SAM superfamily. RlmN family.</text>
</comment>
<keyword evidence="2 13" id="KW-0004">4Fe-4S</keyword>
<evidence type="ECO:0000256" key="11">
    <source>
        <dbReference type="ARBA" id="ARBA00023014"/>
    </source>
</evidence>
<keyword evidence="6 13" id="KW-0808">Transferase</keyword>
<feature type="binding site" evidence="13">
    <location>
        <position position="193"/>
    </location>
    <ligand>
        <name>S-adenosyl-L-methionine</name>
        <dbReference type="ChEBI" id="CHEBI:59789"/>
    </ligand>
</feature>
<dbReference type="GeneID" id="90984862"/>
<dbReference type="InterPro" id="IPR027492">
    <property type="entry name" value="RNA_MTrfase_RlmN"/>
</dbReference>
<evidence type="ECO:0000256" key="13">
    <source>
        <dbReference type="HAMAP-Rule" id="MF_01849"/>
    </source>
</evidence>
<comment type="miscellaneous">
    <text evidence="13">Reaction proceeds by a ping-pong mechanism involving intermediate methylation of a conserved cysteine residue.</text>
</comment>
<protein>
    <recommendedName>
        <fullName evidence="13">Probable dual-specificity RNA methyltransferase RlmN</fullName>
        <ecNumber evidence="13">2.1.1.192</ecNumber>
    </recommendedName>
    <alternativeName>
        <fullName evidence="13">23S rRNA (adenine(2503)-C(2))-methyltransferase</fullName>
    </alternativeName>
    <alternativeName>
        <fullName evidence="13">23S rRNA m2A2503 methyltransferase</fullName>
    </alternativeName>
    <alternativeName>
        <fullName evidence="13">Ribosomal RNA large subunit methyltransferase N</fullName>
    </alternativeName>
    <alternativeName>
        <fullName evidence="13">tRNA (adenine(37)-C(2))-methyltransferase</fullName>
    </alternativeName>
    <alternativeName>
        <fullName evidence="13">tRNA m2A37 methyltransferase</fullName>
    </alternativeName>
</protein>
<dbReference type="InterPro" id="IPR048641">
    <property type="entry name" value="RlmN_N"/>
</dbReference>
<keyword evidence="8 13" id="KW-0819">tRNA processing</keyword>
<organism evidence="16 17">
    <name type="scientific">Synergistes jonesii</name>
    <dbReference type="NCBI Taxonomy" id="2754"/>
    <lineage>
        <taxon>Bacteria</taxon>
        <taxon>Thermotogati</taxon>
        <taxon>Synergistota</taxon>
        <taxon>Synergistia</taxon>
        <taxon>Synergistales</taxon>
        <taxon>Synergistaceae</taxon>
        <taxon>Synergistes</taxon>
    </lineage>
</organism>
<dbReference type="eggNOG" id="COG0820">
    <property type="taxonomic scope" value="Bacteria"/>
</dbReference>
<evidence type="ECO:0000256" key="4">
    <source>
        <dbReference type="ARBA" id="ARBA00022552"/>
    </source>
</evidence>
<dbReference type="SFLD" id="SFLDG01062">
    <property type="entry name" value="methyltransferase_(Class_A)"/>
    <property type="match status" value="1"/>
</dbReference>
<feature type="binding site" evidence="13">
    <location>
        <position position="118"/>
    </location>
    <ligand>
        <name>[4Fe-4S] cluster</name>
        <dbReference type="ChEBI" id="CHEBI:49883"/>
        <note>4Fe-4S-S-AdoMet</note>
    </ligand>
</feature>
<dbReference type="GO" id="GO:0030488">
    <property type="term" value="P:tRNA methylation"/>
    <property type="evidence" value="ECO:0007669"/>
    <property type="project" value="UniProtKB-UniRule"/>
</dbReference>
<dbReference type="OrthoDB" id="9793973at2"/>
<gene>
    <name evidence="13" type="primary">rlmN</name>
    <name evidence="16" type="ORF">EH55_08130</name>
</gene>
<dbReference type="GO" id="GO:0070475">
    <property type="term" value="P:rRNA base methylation"/>
    <property type="evidence" value="ECO:0007669"/>
    <property type="project" value="UniProtKB-UniRule"/>
</dbReference>
<feature type="binding site" evidence="13">
    <location>
        <position position="121"/>
    </location>
    <ligand>
        <name>[4Fe-4S] cluster</name>
        <dbReference type="ChEBI" id="CHEBI:49883"/>
        <note>4Fe-4S-S-AdoMet</note>
    </ligand>
</feature>
<comment type="catalytic activity">
    <reaction evidence="13">
        <text>adenosine(2503) in 23S rRNA + 2 reduced [2Fe-2S]-[ferredoxin] + 2 S-adenosyl-L-methionine = 2-methyladenosine(2503) in 23S rRNA + 5'-deoxyadenosine + L-methionine + 2 oxidized [2Fe-2S]-[ferredoxin] + S-adenosyl-L-homocysteine</text>
        <dbReference type="Rhea" id="RHEA:42916"/>
        <dbReference type="Rhea" id="RHEA-COMP:10000"/>
        <dbReference type="Rhea" id="RHEA-COMP:10001"/>
        <dbReference type="Rhea" id="RHEA-COMP:10152"/>
        <dbReference type="Rhea" id="RHEA-COMP:10282"/>
        <dbReference type="ChEBI" id="CHEBI:17319"/>
        <dbReference type="ChEBI" id="CHEBI:33737"/>
        <dbReference type="ChEBI" id="CHEBI:33738"/>
        <dbReference type="ChEBI" id="CHEBI:57844"/>
        <dbReference type="ChEBI" id="CHEBI:57856"/>
        <dbReference type="ChEBI" id="CHEBI:59789"/>
        <dbReference type="ChEBI" id="CHEBI:74411"/>
        <dbReference type="ChEBI" id="CHEBI:74497"/>
        <dbReference type="EC" id="2.1.1.192"/>
    </reaction>
</comment>
<evidence type="ECO:0000256" key="6">
    <source>
        <dbReference type="ARBA" id="ARBA00022679"/>
    </source>
</evidence>
<feature type="binding site" evidence="13">
    <location>
        <position position="292"/>
    </location>
    <ligand>
        <name>S-adenosyl-L-methionine</name>
        <dbReference type="ChEBI" id="CHEBI:59789"/>
    </ligand>
</feature>
<keyword evidence="17" id="KW-1185">Reference proteome</keyword>
<keyword evidence="3 13" id="KW-0963">Cytoplasm</keyword>
<dbReference type="InterPro" id="IPR006638">
    <property type="entry name" value="Elp3/MiaA/NifB-like_rSAM"/>
</dbReference>
<evidence type="ECO:0000256" key="8">
    <source>
        <dbReference type="ARBA" id="ARBA00022694"/>
    </source>
</evidence>
<dbReference type="SFLD" id="SFLDF00275">
    <property type="entry name" value="adenosine_C2_methyltransferase"/>
    <property type="match status" value="1"/>
</dbReference>
<dbReference type="SMART" id="SM00729">
    <property type="entry name" value="Elp3"/>
    <property type="match status" value="1"/>
</dbReference>
<feature type="domain" description="Radical SAM core" evidence="15">
    <location>
        <begin position="100"/>
        <end position="319"/>
    </location>
</feature>
<feature type="binding site" evidence="13">
    <location>
        <begin position="216"/>
        <end position="218"/>
    </location>
    <ligand>
        <name>S-adenosyl-L-methionine</name>
        <dbReference type="ChEBI" id="CHEBI:59789"/>
    </ligand>
</feature>
<feature type="region of interest" description="Disordered" evidence="14">
    <location>
        <begin position="390"/>
        <end position="553"/>
    </location>
</feature>
<dbReference type="EMBL" id="JMKI01000038">
    <property type="protein sequence ID" value="KEJ91633.1"/>
    <property type="molecule type" value="Genomic_DNA"/>
</dbReference>
<sequence>MAEKKYALDFDFGEWEKYITESLGEPKFRAGQICGWLWQKRVCDPAEMTNLSKELRAELAEKLDFACPALVREQRSRDGTKKFLWRLRDGETVESVLIKEGDRLTLCVSTQVGCPLHCSFCATGLSGFARNLSAGEIAGQLLAAEKQIGREINNVVYMGMGEPLLNVDSVLKSVRMLNDPKMRNLGRRHITISTSGVIPGIEELAASGLGVRLAVSLHAADDELRSLLMPVNQTYPASELRDAMQKYQAATGDRITIEYALFGGVNDGVERARELVRYLKGIHVFVNLIPANDVAGRCEKPKAEDVLRFRSVLESAGFECEIRSERGADIDAACGQLRRKAHGGEAAPEGGARTLAKAAVPPRVDKSDEWKEKSAARVKGAKKDFPALRANEKKKAFSPSGGFVAYPGKRVRAQRPAGEKSYGAPNFGEKRGGRGNARDFETPLGARSRDEHAELRRGGKTDEARQDHRTRREEENHFERGVAAKHGYAEARAEKFDTRRPRKSGSCAPEKDSSRQRPRGKAKNGAGRGAADADSAFWKFYLRPKKSARGKKP</sequence>
<accession>A0A073IMR2</accession>
<dbReference type="InterPro" id="IPR007197">
    <property type="entry name" value="rSAM"/>
</dbReference>
<evidence type="ECO:0000259" key="15">
    <source>
        <dbReference type="PROSITE" id="PS51918"/>
    </source>
</evidence>
<evidence type="ECO:0000256" key="9">
    <source>
        <dbReference type="ARBA" id="ARBA00022723"/>
    </source>
</evidence>
<dbReference type="STRING" id="2754.EH55_08130"/>
<dbReference type="Gene3D" id="1.10.150.530">
    <property type="match status" value="1"/>
</dbReference>
<comment type="subcellular location">
    <subcellularLocation>
        <location evidence="1 13">Cytoplasm</location>
    </subcellularLocation>
</comment>
<comment type="catalytic activity">
    <reaction evidence="13">
        <text>adenosine(37) in tRNA + 2 reduced [2Fe-2S]-[ferredoxin] + 2 S-adenosyl-L-methionine = 2-methyladenosine(37) in tRNA + 5'-deoxyadenosine + L-methionine + 2 oxidized [2Fe-2S]-[ferredoxin] + S-adenosyl-L-homocysteine</text>
        <dbReference type="Rhea" id="RHEA:43332"/>
        <dbReference type="Rhea" id="RHEA-COMP:10000"/>
        <dbReference type="Rhea" id="RHEA-COMP:10001"/>
        <dbReference type="Rhea" id="RHEA-COMP:10162"/>
        <dbReference type="Rhea" id="RHEA-COMP:10485"/>
        <dbReference type="ChEBI" id="CHEBI:17319"/>
        <dbReference type="ChEBI" id="CHEBI:33737"/>
        <dbReference type="ChEBI" id="CHEBI:33738"/>
        <dbReference type="ChEBI" id="CHEBI:57844"/>
        <dbReference type="ChEBI" id="CHEBI:57856"/>
        <dbReference type="ChEBI" id="CHEBI:59789"/>
        <dbReference type="ChEBI" id="CHEBI:74411"/>
        <dbReference type="ChEBI" id="CHEBI:74497"/>
        <dbReference type="EC" id="2.1.1.192"/>
    </reaction>
</comment>
<dbReference type="Pfam" id="PF04055">
    <property type="entry name" value="Radical_SAM"/>
    <property type="match status" value="1"/>
</dbReference>
<dbReference type="NCBIfam" id="TIGR00048">
    <property type="entry name" value="rRNA_mod_RlmN"/>
    <property type="match status" value="1"/>
</dbReference>
<dbReference type="PROSITE" id="PS51918">
    <property type="entry name" value="RADICAL_SAM"/>
    <property type="match status" value="1"/>
</dbReference>
<dbReference type="GO" id="GO:0019843">
    <property type="term" value="F:rRNA binding"/>
    <property type="evidence" value="ECO:0007669"/>
    <property type="project" value="UniProtKB-UniRule"/>
</dbReference>
<evidence type="ECO:0000313" key="17">
    <source>
        <dbReference type="Proteomes" id="UP000027665"/>
    </source>
</evidence>
<dbReference type="EC" id="2.1.1.192" evidence="13"/>
<keyword evidence="4 13" id="KW-0698">rRNA processing</keyword>
<feature type="compositionally biased region" description="Basic and acidic residues" evidence="14">
    <location>
        <begin position="428"/>
        <end position="499"/>
    </location>
</feature>
<evidence type="ECO:0000256" key="2">
    <source>
        <dbReference type="ARBA" id="ARBA00022485"/>
    </source>
</evidence>
<dbReference type="InterPro" id="IPR040072">
    <property type="entry name" value="Methyltransferase_A"/>
</dbReference>
<dbReference type="GO" id="GO:0051539">
    <property type="term" value="F:4 iron, 4 sulfur cluster binding"/>
    <property type="evidence" value="ECO:0007669"/>
    <property type="project" value="UniProtKB-UniRule"/>
</dbReference>
<feature type="compositionally biased region" description="Basic residues" evidence="14">
    <location>
        <begin position="542"/>
        <end position="553"/>
    </location>
</feature>
<evidence type="ECO:0000256" key="7">
    <source>
        <dbReference type="ARBA" id="ARBA00022691"/>
    </source>
</evidence>
<dbReference type="GO" id="GO:0002935">
    <property type="term" value="F:tRNA (adenine(37)-C2)-methyltransferase activity"/>
    <property type="evidence" value="ECO:0007669"/>
    <property type="project" value="UniProtKB-UniRule"/>
</dbReference>
<dbReference type="InterPro" id="IPR004383">
    <property type="entry name" value="rRNA_lsu_MTrfase_RlmN/Cfr"/>
</dbReference>
<name>A0A073IMR2_9BACT</name>
<dbReference type="InterPro" id="IPR058240">
    <property type="entry name" value="rSAM_sf"/>
</dbReference>
<comment type="caution">
    <text evidence="16">The sequence shown here is derived from an EMBL/GenBank/DDBJ whole genome shotgun (WGS) entry which is preliminary data.</text>
</comment>
<dbReference type="InterPro" id="IPR013785">
    <property type="entry name" value="Aldolase_TIM"/>
</dbReference>
<feature type="compositionally biased region" description="Low complexity" evidence="14">
    <location>
        <begin position="523"/>
        <end position="536"/>
    </location>
</feature>
<evidence type="ECO:0000256" key="5">
    <source>
        <dbReference type="ARBA" id="ARBA00022603"/>
    </source>
</evidence>
<feature type="active site" description="S-methylcysteine intermediate" evidence="13">
    <location>
        <position position="334"/>
    </location>
</feature>
<dbReference type="Proteomes" id="UP000027665">
    <property type="component" value="Unassembled WGS sequence"/>
</dbReference>
<keyword evidence="10 13" id="KW-0408">Iron</keyword>
<dbReference type="CDD" id="cd01335">
    <property type="entry name" value="Radical_SAM"/>
    <property type="match status" value="1"/>
</dbReference>
<evidence type="ECO:0000256" key="12">
    <source>
        <dbReference type="ARBA" id="ARBA00023157"/>
    </source>
</evidence>
<feature type="binding site" evidence="13">
    <location>
        <begin position="161"/>
        <end position="162"/>
    </location>
    <ligand>
        <name>S-adenosyl-L-methionine</name>
        <dbReference type="ChEBI" id="CHEBI:59789"/>
    </ligand>
</feature>
<evidence type="ECO:0000313" key="16">
    <source>
        <dbReference type="EMBL" id="KEJ91633.1"/>
    </source>
</evidence>
<comment type="function">
    <text evidence="13">Specifically methylates position 2 of adenine 2503 in 23S rRNA and position 2 of adenine 37 in tRNAs.</text>
</comment>